<sequence>MSKMSRILVFSVLFVFLASAAFAAFPERSVSVVCPWGAGGGTDRLTRFMAAQLEKELGKPFPVTNKTGGNGAVGHSAGAFSKPDGYTITMVTLELATMHWMGLTELTYADFDYVIQLNQDPAGVMVKADAPWKNLGDLLEAVKANPEKFKFSGTAAGGVWDLARIGMLDKAGIPVNAVSWIPTTGAAPSIIELLGGHVEVITCSLPEAASQIAAGEIRPLAIMADSRDSAFPDVPTLKESGIDWSAGTWRGFAVPKGTPAEVIDVLYNAMKKITDSDEYKEFMSKNGFGVLVRGPKEFAEFARQQDTDLKNVMELGGYLKK</sequence>
<keyword evidence="4" id="KW-1185">Reference proteome</keyword>
<evidence type="ECO:0000256" key="1">
    <source>
        <dbReference type="ARBA" id="ARBA00006987"/>
    </source>
</evidence>
<evidence type="ECO:0000313" key="4">
    <source>
        <dbReference type="Proteomes" id="UP000295066"/>
    </source>
</evidence>
<comment type="similarity">
    <text evidence="1">Belongs to the UPF0065 (bug) family.</text>
</comment>
<evidence type="ECO:0000313" key="3">
    <source>
        <dbReference type="EMBL" id="TDY61863.1"/>
    </source>
</evidence>
<proteinExistence type="inferred from homology"/>
<dbReference type="CDD" id="cd07012">
    <property type="entry name" value="PBP2_Bug_TTT"/>
    <property type="match status" value="1"/>
</dbReference>
<gene>
    <name evidence="3" type="ORF">C8D99_104104</name>
</gene>
<dbReference type="Gene3D" id="3.40.190.10">
    <property type="entry name" value="Periplasmic binding protein-like II"/>
    <property type="match status" value="1"/>
</dbReference>
<organism evidence="3 4">
    <name type="scientific">Aminivibrio pyruvatiphilus</name>
    <dbReference type="NCBI Taxonomy" id="1005740"/>
    <lineage>
        <taxon>Bacteria</taxon>
        <taxon>Thermotogati</taxon>
        <taxon>Synergistota</taxon>
        <taxon>Synergistia</taxon>
        <taxon>Synergistales</taxon>
        <taxon>Aminobacteriaceae</taxon>
        <taxon>Aminivibrio</taxon>
    </lineage>
</organism>
<dbReference type="InterPro" id="IPR005064">
    <property type="entry name" value="BUG"/>
</dbReference>
<dbReference type="PANTHER" id="PTHR42928:SF5">
    <property type="entry name" value="BLR1237 PROTEIN"/>
    <property type="match status" value="1"/>
</dbReference>
<accession>A0A4R8M8K8</accession>
<feature type="signal peptide" evidence="2">
    <location>
        <begin position="1"/>
        <end position="23"/>
    </location>
</feature>
<dbReference type="Gene3D" id="3.40.190.150">
    <property type="entry name" value="Bordetella uptake gene, domain 1"/>
    <property type="match status" value="1"/>
</dbReference>
<protein>
    <submittedName>
        <fullName evidence="3">Tripartite-type tricarboxylate transporter receptor subunit TctC</fullName>
    </submittedName>
</protein>
<dbReference type="AlphaFoldDB" id="A0A4R8M8K8"/>
<name>A0A4R8M8K8_9BACT</name>
<dbReference type="PIRSF" id="PIRSF017082">
    <property type="entry name" value="YflP"/>
    <property type="match status" value="1"/>
</dbReference>
<dbReference type="Proteomes" id="UP000295066">
    <property type="component" value="Unassembled WGS sequence"/>
</dbReference>
<comment type="caution">
    <text evidence="3">The sequence shown here is derived from an EMBL/GenBank/DDBJ whole genome shotgun (WGS) entry which is preliminary data.</text>
</comment>
<dbReference type="RefSeq" id="WP_208321078.1">
    <property type="nucleotide sequence ID" value="NZ_SORI01000004.1"/>
</dbReference>
<dbReference type="EMBL" id="SORI01000004">
    <property type="protein sequence ID" value="TDY61863.1"/>
    <property type="molecule type" value="Genomic_DNA"/>
</dbReference>
<keyword evidence="2" id="KW-0732">Signal</keyword>
<reference evidence="3 4" key="1">
    <citation type="submission" date="2019-03" db="EMBL/GenBank/DDBJ databases">
        <title>Genomic Encyclopedia of Type Strains, Phase IV (KMG-IV): sequencing the most valuable type-strain genomes for metagenomic binning, comparative biology and taxonomic classification.</title>
        <authorList>
            <person name="Goeker M."/>
        </authorList>
    </citation>
    <scope>NUCLEOTIDE SEQUENCE [LARGE SCALE GENOMIC DNA]</scope>
    <source>
        <strain evidence="3 4">DSM 25964</strain>
    </source>
</reference>
<dbReference type="SUPFAM" id="SSF53850">
    <property type="entry name" value="Periplasmic binding protein-like II"/>
    <property type="match status" value="1"/>
</dbReference>
<dbReference type="InterPro" id="IPR042100">
    <property type="entry name" value="Bug_dom1"/>
</dbReference>
<feature type="chain" id="PRO_5020800640" evidence="2">
    <location>
        <begin position="24"/>
        <end position="321"/>
    </location>
</feature>
<keyword evidence="3" id="KW-0675">Receptor</keyword>
<dbReference type="Pfam" id="PF03401">
    <property type="entry name" value="TctC"/>
    <property type="match status" value="1"/>
</dbReference>
<dbReference type="PANTHER" id="PTHR42928">
    <property type="entry name" value="TRICARBOXYLATE-BINDING PROTEIN"/>
    <property type="match status" value="1"/>
</dbReference>
<evidence type="ECO:0000256" key="2">
    <source>
        <dbReference type="SAM" id="SignalP"/>
    </source>
</evidence>